<gene>
    <name evidence="1" type="ORF">CEXT_158211</name>
</gene>
<name>A0AAV4XE34_CAEEX</name>
<reference evidence="1 2" key="1">
    <citation type="submission" date="2021-06" db="EMBL/GenBank/DDBJ databases">
        <title>Caerostris extrusa draft genome.</title>
        <authorList>
            <person name="Kono N."/>
            <person name="Arakawa K."/>
        </authorList>
    </citation>
    <scope>NUCLEOTIDE SEQUENCE [LARGE SCALE GENOMIC DNA]</scope>
</reference>
<keyword evidence="2" id="KW-1185">Reference proteome</keyword>
<dbReference type="EMBL" id="BPLR01000207">
    <property type="protein sequence ID" value="GIY92897.1"/>
    <property type="molecule type" value="Genomic_DNA"/>
</dbReference>
<sequence>MIVVPTQYFCNFFSSLFYSIKKSESILFKALKEEEEKQRKGRLIFFFLLVCEGWGKQQKSQRRKGFDNLLIECGPRITRTCHFPRRQVEHLRRQMNTPYPLRHFAVFGSHHWRGETGGKQQKSQDGKRFDNLPIECGGLESRETVISSGDRMRLRRQTNTPTPYVISLFSVRIIGVGDGRICRVAAVTRCPYRELFFSSSLKTGLKLLLPSLKCLSELTGGCLGSNRFF</sequence>
<evidence type="ECO:0000313" key="2">
    <source>
        <dbReference type="Proteomes" id="UP001054945"/>
    </source>
</evidence>
<comment type="caution">
    <text evidence="1">The sequence shown here is derived from an EMBL/GenBank/DDBJ whole genome shotgun (WGS) entry which is preliminary data.</text>
</comment>
<protein>
    <submittedName>
        <fullName evidence="1">Uncharacterized protein</fullName>
    </submittedName>
</protein>
<dbReference type="Proteomes" id="UP001054945">
    <property type="component" value="Unassembled WGS sequence"/>
</dbReference>
<proteinExistence type="predicted"/>
<organism evidence="1 2">
    <name type="scientific">Caerostris extrusa</name>
    <name type="common">Bark spider</name>
    <name type="synonym">Caerostris bankana</name>
    <dbReference type="NCBI Taxonomy" id="172846"/>
    <lineage>
        <taxon>Eukaryota</taxon>
        <taxon>Metazoa</taxon>
        <taxon>Ecdysozoa</taxon>
        <taxon>Arthropoda</taxon>
        <taxon>Chelicerata</taxon>
        <taxon>Arachnida</taxon>
        <taxon>Araneae</taxon>
        <taxon>Araneomorphae</taxon>
        <taxon>Entelegynae</taxon>
        <taxon>Araneoidea</taxon>
        <taxon>Araneidae</taxon>
        <taxon>Caerostris</taxon>
    </lineage>
</organism>
<evidence type="ECO:0000313" key="1">
    <source>
        <dbReference type="EMBL" id="GIY92897.1"/>
    </source>
</evidence>
<dbReference type="AlphaFoldDB" id="A0AAV4XE34"/>
<accession>A0AAV4XE34</accession>